<evidence type="ECO:0000256" key="3">
    <source>
        <dbReference type="ARBA" id="ARBA00022729"/>
    </source>
</evidence>
<evidence type="ECO:0000256" key="4">
    <source>
        <dbReference type="SAM" id="SignalP"/>
    </source>
</evidence>
<dbReference type="SUPFAM" id="SSF51126">
    <property type="entry name" value="Pectin lyase-like"/>
    <property type="match status" value="1"/>
</dbReference>
<organism evidence="6 7">
    <name type="scientific">Nitrospirillum amazonense</name>
    <dbReference type="NCBI Taxonomy" id="28077"/>
    <lineage>
        <taxon>Bacteria</taxon>
        <taxon>Pseudomonadati</taxon>
        <taxon>Pseudomonadota</taxon>
        <taxon>Alphaproteobacteria</taxon>
        <taxon>Rhodospirillales</taxon>
        <taxon>Azospirillaceae</taxon>
        <taxon>Nitrospirillum</taxon>
    </lineage>
</organism>
<dbReference type="InterPro" id="IPR012334">
    <property type="entry name" value="Pectin_lyas_fold"/>
</dbReference>
<dbReference type="OrthoDB" id="1776524at2"/>
<feature type="chain" id="PRO_5021817695" evidence="4">
    <location>
        <begin position="34"/>
        <end position="1439"/>
    </location>
</feature>
<dbReference type="NCBIfam" id="TIGR01901">
    <property type="entry name" value="adhes_NPXG"/>
    <property type="match status" value="1"/>
</dbReference>
<feature type="signal peptide" evidence="4">
    <location>
        <begin position="1"/>
        <end position="33"/>
    </location>
</feature>
<protein>
    <submittedName>
        <fullName evidence="6">Filamentous hemagglutinin family protein</fullName>
    </submittedName>
</protein>
<evidence type="ECO:0000313" key="6">
    <source>
        <dbReference type="EMBL" id="TWB24883.1"/>
    </source>
</evidence>
<dbReference type="PANTHER" id="PTHR12338:SF8">
    <property type="entry name" value="HEME_HEMOPEXIN-BINDING PROTEIN"/>
    <property type="match status" value="1"/>
</dbReference>
<keyword evidence="3 4" id="KW-0732">Signal</keyword>
<sequence>MRDLRLQPTPKRPARLRLLLLASAALWPAAGNAGTAPNALPTGGSVAAGSASISQSGAAMTVNQTSPRAVITWQDFSIGGNAGVTFHQPGPASAALNRVLSGIPSEILGKLTANGQIFIVNPAGITFGQGASVNVGGLVASTLDIANQDFMAGTYTFQRNGSTATVANQGALTAAGGGYVGLLAPEVINDGVITAKLGSVVLAAGEKVTLTFDPKGDKGGVSVAVDPAAIRTLIVNHRMIAAPDGQVILAAKSADALLGGVINNTGVIEASALTSHGGVVTLEASTGIDSSGTIAADGAGDGGTIRLKSDGVTTVAGTLSAKAGAAGGDGGTVETSGATLSIADIHVDTTALHGHTGTWLLDPADLIVGPSGPGAVSSGTVETALATTNVTLQTGASGTGNGDILVAGAIAWTGPNSLTLNAYRDITVSADIRHGGATAASLALNPAQGGSGGLDVNQGAKVTLAAPGDGLSIQGQAYTLVNNPAQLQAMTGDLGGHYALNADLNMSGFAYTAVGDGATPFSGAFQGLGHGIANLTVGGGGFSYVGLFGGNSGTLNDVSLTAVNASGTQNVGGIAGWNAGTITNSQVTGTIALTSLWSERVGGLAGTNAGTIASSHAAVAVSAGDHTTRIGGLVGQNDGLISASYALGSVTAGSKTGGDIDLPDEGTSLGITPPPQPGNGIGGLAGGNSGTIIDSYTLNRVTTGTLSANIGGLVGDNQGRIFSSFSLGTVAAGANASQVGGLVGQNGFVRLFDPHWPPPLSLAGTIIDSYSAATVTVADTAYSGGWGGLVGLNELGTITNSYAAGGILGNGVAGLVGVNDALITGSHASDAVTNAAGLVNTNGTYGTIAGSYATGDVGGTGNLGGLVAYNYGTISASHATGSVIARFAATIAGPQTVGGLVAYNMGVVTDSYATGGVEGTSSTGGLAGVNYGTITTSHANGAVTARDDSGLVAGTDIGGLVGLNSGGTIGQSYATGQVTAGNRGQALGGLAGGNTGTITDAYATGAVQVGNSVSGVGGLVGQNGGLVNHSFALGAVTVGNSVTGVGGLAGTNGGTITSSYATGLVNTGTLAQGVGGLVGTNGGLLGGDQAGATISVAGGTGTGGLMVGGLAGSNNGTITDSSATSAIIAQTSGTVGGLVGLNSGEIRRAWASGDVNANYRVGGLAGVNSGTISDSHATGTISDTVAGVTTFPGYAGVYVGGLVGQNLGLVSNSYATGAIRDSGYGSYGLGGLVGSNSGTVTNSYALGIVAGSARGDAVGGLVGENLGMIDTSHAGGTVSSGGRDGEVGGLVGSNDGTITNSYATGNVFNAPESGAIGGLVGTNNGLISHSYATGDVNAQADNAVGGLVGTNNGTVTDSRSSGTISGLSIVGGLIGNNSGTVVNSGSVSDILTSDPPYYAGLLIGYQHTSGTIVNSAGAGTITTGVVVGGSTAQIGGTGF</sequence>
<dbReference type="SMART" id="SM00912">
    <property type="entry name" value="Haemagg_act"/>
    <property type="match status" value="1"/>
</dbReference>
<reference evidence="6 7" key="1">
    <citation type="submission" date="2019-06" db="EMBL/GenBank/DDBJ databases">
        <title>Genomic Encyclopedia of Type Strains, Phase IV (KMG-V): Genome sequencing to study the core and pangenomes of soil and plant-associated prokaryotes.</title>
        <authorList>
            <person name="Whitman W."/>
        </authorList>
    </citation>
    <scope>NUCLEOTIDE SEQUENCE [LARGE SCALE GENOMIC DNA]</scope>
    <source>
        <strain evidence="6 7">BR 11880</strain>
    </source>
</reference>
<dbReference type="InterPro" id="IPR008638">
    <property type="entry name" value="FhaB/CdiA-like_TPS"/>
</dbReference>
<comment type="caution">
    <text evidence="6">The sequence shown here is derived from an EMBL/GenBank/DDBJ whole genome shotgun (WGS) entry which is preliminary data.</text>
</comment>
<dbReference type="InterPro" id="IPR011493">
    <property type="entry name" value="GLUG"/>
</dbReference>
<gene>
    <name evidence="6" type="ORF">FBZ89_101509</name>
</gene>
<dbReference type="RefSeq" id="WP_145748436.1">
    <property type="nucleotide sequence ID" value="NZ_VITN01000001.1"/>
</dbReference>
<dbReference type="Pfam" id="PF05860">
    <property type="entry name" value="TPS"/>
    <property type="match status" value="1"/>
</dbReference>
<dbReference type="Proteomes" id="UP000319859">
    <property type="component" value="Unassembled WGS sequence"/>
</dbReference>
<evidence type="ECO:0000256" key="1">
    <source>
        <dbReference type="ARBA" id="ARBA00004613"/>
    </source>
</evidence>
<dbReference type="Pfam" id="PF07581">
    <property type="entry name" value="Glug"/>
    <property type="match status" value="6"/>
</dbReference>
<keyword evidence="2" id="KW-0964">Secreted</keyword>
<dbReference type="PANTHER" id="PTHR12338">
    <property type="entry name" value="AUTOTRANSPORTER"/>
    <property type="match status" value="1"/>
</dbReference>
<name>A0A560FTC5_9PROT</name>
<dbReference type="InterPro" id="IPR050909">
    <property type="entry name" value="Bact_Autotransporter_VF"/>
</dbReference>
<comment type="subcellular location">
    <subcellularLocation>
        <location evidence="1">Secreted</location>
    </subcellularLocation>
</comment>
<dbReference type="Gene3D" id="2.160.20.110">
    <property type="match status" value="6"/>
</dbReference>
<dbReference type="GO" id="GO:0005576">
    <property type="term" value="C:extracellular region"/>
    <property type="evidence" value="ECO:0007669"/>
    <property type="project" value="UniProtKB-SubCell"/>
</dbReference>
<evidence type="ECO:0000259" key="5">
    <source>
        <dbReference type="SMART" id="SM00912"/>
    </source>
</evidence>
<evidence type="ECO:0000313" key="7">
    <source>
        <dbReference type="Proteomes" id="UP000319859"/>
    </source>
</evidence>
<dbReference type="InterPro" id="IPR011050">
    <property type="entry name" value="Pectin_lyase_fold/virulence"/>
</dbReference>
<proteinExistence type="predicted"/>
<dbReference type="EMBL" id="VITN01000001">
    <property type="protein sequence ID" value="TWB24883.1"/>
    <property type="molecule type" value="Genomic_DNA"/>
</dbReference>
<accession>A0A560FTC5</accession>
<feature type="domain" description="Filamentous haemagglutinin FhaB/tRNA nuclease CdiA-like TPS" evidence="5">
    <location>
        <begin position="37"/>
        <end position="149"/>
    </location>
</feature>
<evidence type="ECO:0000256" key="2">
    <source>
        <dbReference type="ARBA" id="ARBA00022525"/>
    </source>
</evidence>
<dbReference type="Gene3D" id="2.160.20.10">
    <property type="entry name" value="Single-stranded right-handed beta-helix, Pectin lyase-like"/>
    <property type="match status" value="1"/>
</dbReference>